<comment type="subcellular location">
    <subcellularLocation>
        <location evidence="1">Nucleus</location>
    </subcellularLocation>
</comment>
<dbReference type="InterPro" id="IPR057286">
    <property type="entry name" value="PUA_NSUN2"/>
</dbReference>
<evidence type="ECO:0000313" key="13">
    <source>
        <dbReference type="EMBL" id="GBE83565.1"/>
    </source>
</evidence>
<dbReference type="InterPro" id="IPR001678">
    <property type="entry name" value="MeTrfase_RsmB-F_NOP2_dom"/>
</dbReference>
<feature type="region of interest" description="Disordered" evidence="11">
    <location>
        <begin position="1"/>
        <end position="31"/>
    </location>
</feature>
<dbReference type="PROSITE" id="PS51686">
    <property type="entry name" value="SAM_MT_RSMB_NOP"/>
    <property type="match status" value="1"/>
</dbReference>
<feature type="domain" description="SAM-dependent MTase RsmB/NOP-type" evidence="12">
    <location>
        <begin position="63"/>
        <end position="450"/>
    </location>
</feature>
<feature type="binding site" evidence="10">
    <location>
        <position position="282"/>
    </location>
    <ligand>
        <name>S-adenosyl-L-methionine</name>
        <dbReference type="ChEBI" id="CHEBI:59789"/>
    </ligand>
</feature>
<dbReference type="PANTHER" id="PTHR22808">
    <property type="entry name" value="NCL1 YEAST -RELATED NOL1/NOP2/FMU SUN DOMAIN-CONTAINING"/>
    <property type="match status" value="1"/>
</dbReference>
<dbReference type="AlphaFoldDB" id="A0A401GMX6"/>
<dbReference type="InParanoid" id="A0A401GMX6"/>
<name>A0A401GMX6_9APHY</name>
<keyword evidence="8 10" id="KW-0694">RNA-binding</keyword>
<comment type="similarity">
    <text evidence="2 10">Belongs to the class I-like SAM-binding methyltransferase superfamily. RsmB/NOP family.</text>
</comment>
<protein>
    <submittedName>
        <fullName evidence="13">Multisite-specific tRNA:(Cytosine-C(5))-methyltransferase trm4b</fullName>
    </submittedName>
</protein>
<dbReference type="InterPro" id="IPR018314">
    <property type="entry name" value="RsmB/NOL1/NOP2-like_CS"/>
</dbReference>
<dbReference type="SUPFAM" id="SSF53335">
    <property type="entry name" value="S-adenosyl-L-methionine-dependent methyltransferases"/>
    <property type="match status" value="1"/>
</dbReference>
<dbReference type="PRINTS" id="PR02008">
    <property type="entry name" value="RCMTFAMILY"/>
</dbReference>
<dbReference type="Pfam" id="PF25378">
    <property type="entry name" value="PUA_NSUN2"/>
    <property type="match status" value="1"/>
</dbReference>
<dbReference type="GO" id="GO:0016428">
    <property type="term" value="F:tRNA (cytidine-5-)-methyltransferase activity"/>
    <property type="evidence" value="ECO:0007669"/>
    <property type="project" value="InterPro"/>
</dbReference>
<feature type="compositionally biased region" description="Acidic residues" evidence="11">
    <location>
        <begin position="506"/>
        <end position="518"/>
    </location>
</feature>
<keyword evidence="9" id="KW-0539">Nucleus</keyword>
<evidence type="ECO:0000256" key="10">
    <source>
        <dbReference type="PROSITE-ProRule" id="PRU01023"/>
    </source>
</evidence>
<feature type="compositionally biased region" description="Basic residues" evidence="11">
    <location>
        <begin position="1"/>
        <end position="15"/>
    </location>
</feature>
<evidence type="ECO:0000256" key="8">
    <source>
        <dbReference type="ARBA" id="ARBA00022884"/>
    </source>
</evidence>
<dbReference type="InterPro" id="IPR023270">
    <property type="entry name" value="RCMT_NCL1"/>
</dbReference>
<keyword evidence="14" id="KW-1185">Reference proteome</keyword>
<dbReference type="GeneID" id="38780482"/>
<dbReference type="InterPro" id="IPR057285">
    <property type="entry name" value="Pre-PUA_NSUN2"/>
</dbReference>
<keyword evidence="6 10" id="KW-0949">S-adenosyl-L-methionine</keyword>
<dbReference type="PANTHER" id="PTHR22808:SF1">
    <property type="entry name" value="RNA CYTOSINE-C(5)-METHYLTRANSFERASE NSUN2-RELATED"/>
    <property type="match status" value="1"/>
</dbReference>
<evidence type="ECO:0000256" key="6">
    <source>
        <dbReference type="ARBA" id="ARBA00022691"/>
    </source>
</evidence>
<feature type="compositionally biased region" description="Basic and acidic residues" evidence="11">
    <location>
        <begin position="480"/>
        <end position="489"/>
    </location>
</feature>
<feature type="binding site" evidence="10">
    <location>
        <position position="242"/>
    </location>
    <ligand>
        <name>S-adenosyl-L-methionine</name>
        <dbReference type="ChEBI" id="CHEBI:59789"/>
    </ligand>
</feature>
<evidence type="ECO:0000256" key="7">
    <source>
        <dbReference type="ARBA" id="ARBA00022694"/>
    </source>
</evidence>
<accession>A0A401GMX6</accession>
<dbReference type="Proteomes" id="UP000287166">
    <property type="component" value="Unassembled WGS sequence"/>
</dbReference>
<dbReference type="EMBL" id="BFAD01000005">
    <property type="protein sequence ID" value="GBE83565.1"/>
    <property type="molecule type" value="Genomic_DNA"/>
</dbReference>
<evidence type="ECO:0000256" key="3">
    <source>
        <dbReference type="ARBA" id="ARBA00022555"/>
    </source>
</evidence>
<evidence type="ECO:0000256" key="4">
    <source>
        <dbReference type="ARBA" id="ARBA00022603"/>
    </source>
</evidence>
<organism evidence="13 14">
    <name type="scientific">Sparassis crispa</name>
    <dbReference type="NCBI Taxonomy" id="139825"/>
    <lineage>
        <taxon>Eukaryota</taxon>
        <taxon>Fungi</taxon>
        <taxon>Dikarya</taxon>
        <taxon>Basidiomycota</taxon>
        <taxon>Agaricomycotina</taxon>
        <taxon>Agaricomycetes</taxon>
        <taxon>Polyporales</taxon>
        <taxon>Sparassidaceae</taxon>
        <taxon>Sparassis</taxon>
    </lineage>
</organism>
<dbReference type="STRING" id="139825.A0A401GMX6"/>
<dbReference type="GO" id="GO:0005737">
    <property type="term" value="C:cytoplasm"/>
    <property type="evidence" value="ECO:0007669"/>
    <property type="project" value="TreeGrafter"/>
</dbReference>
<evidence type="ECO:0000313" key="14">
    <source>
        <dbReference type="Proteomes" id="UP000287166"/>
    </source>
</evidence>
<proteinExistence type="inferred from homology"/>
<evidence type="ECO:0000256" key="5">
    <source>
        <dbReference type="ARBA" id="ARBA00022679"/>
    </source>
</evidence>
<dbReference type="PRINTS" id="PR02011">
    <property type="entry name" value="RCMTNCL1"/>
</dbReference>
<dbReference type="InterPro" id="IPR049560">
    <property type="entry name" value="MeTrfase_RsmB-F_NOP2_cat"/>
</dbReference>
<sequence>MARSKKGAHRGKGKNGGRGGGSTGDRDDTYRSDVVERADMHNERFEKYYRAQSILTDDEWQEFMETMRNPLPTTFRVAGSRQAARLLNGTIKDTHVPHLAGVVFEGESVSPPSQISWYPEGLAWQFNVSKKVLRKSPEFKKFHSFLVFETEVGNISRQEAVSMLPPLFLEVEPHHRVMDMCAAPGSKTAQLLEALHAQDTVTASSIPTGLLIANDSDHKRTHLLIHQSARLPSPALMVTNHDASIYPAIKIPSEQTVFPSGTKPRVAAKKQYQLLFDRILCDVPCSGDGTMRKNPGIWKHWQPLDGNGLHSLQLRILQRAMRMLKMGGRIVYSTCSMNPVENEAVIAAALKSIPGFELVDMPNHLPGLIHRPGITTWKPTVDRSIFTDFATYEDYIQSLPESRRADSKMHPSHWPPPPSEAVELNLTRCMRIYPHLQDTGGFFIAVLQKKPVPTTAGQTLRKEPSEGKRQASEVDALETSEVKKPRLSSDMDTSADPQAGGAPPADEPEEALPDDLGDEGAPGMDVDANAPPTPAETSSDFRQRTKGKGKAPGNADPNFKENPYTFISPEDPIIQTCIANLRLQPSFPASNLLVRNPAGEPVRSLYMTNALVKSIVQHNDYTRLRLVTCGTKVIGKQEASAEVRREGGGADMQFRVLGEGLPVVLPYIDPEAVLGADITALKVLMEGYYPLCSGFGEPFRSTIEGKATGSYVVRFQPGHINNASLSHDLVLPIWKSNVSVTLMIDKRAKSALSLRVFGEDITTAARDAAQKKAQTTPTPGDAPVLQKGDALLAVQAAAGEAGSTPAPVQAAEEEVVG</sequence>
<dbReference type="Pfam" id="PF25376">
    <property type="entry name" value="Pre-PUA_NSUN2"/>
    <property type="match status" value="1"/>
</dbReference>
<gene>
    <name evidence="13" type="ORF">SCP_0506200</name>
</gene>
<evidence type="ECO:0000256" key="11">
    <source>
        <dbReference type="SAM" id="MobiDB-lite"/>
    </source>
</evidence>
<dbReference type="GO" id="GO:0005634">
    <property type="term" value="C:nucleus"/>
    <property type="evidence" value="ECO:0007669"/>
    <property type="project" value="UniProtKB-SubCell"/>
</dbReference>
<evidence type="ECO:0000256" key="2">
    <source>
        <dbReference type="ARBA" id="ARBA00007494"/>
    </source>
</evidence>
<keyword evidence="4 10" id="KW-0489">Methyltransferase</keyword>
<evidence type="ECO:0000259" key="12">
    <source>
        <dbReference type="PROSITE" id="PS51686"/>
    </source>
</evidence>
<evidence type="ECO:0000256" key="9">
    <source>
        <dbReference type="ARBA" id="ARBA00023242"/>
    </source>
</evidence>
<feature type="region of interest" description="Disordered" evidence="11">
    <location>
        <begin position="455"/>
        <end position="564"/>
    </location>
</feature>
<reference evidence="13 14" key="1">
    <citation type="journal article" date="2018" name="Sci. Rep.">
        <title>Genome sequence of the cauliflower mushroom Sparassis crispa (Hanabiratake) and its association with beneficial usage.</title>
        <authorList>
            <person name="Kiyama R."/>
            <person name="Furutani Y."/>
            <person name="Kawaguchi K."/>
            <person name="Nakanishi T."/>
        </authorList>
    </citation>
    <scope>NUCLEOTIDE SEQUENCE [LARGE SCALE GENOMIC DNA]</scope>
</reference>
<dbReference type="InterPro" id="IPR023267">
    <property type="entry name" value="RCMT"/>
</dbReference>
<dbReference type="Pfam" id="PF01189">
    <property type="entry name" value="Methyltr_RsmB-F"/>
    <property type="match status" value="1"/>
</dbReference>
<dbReference type="RefSeq" id="XP_027614478.1">
    <property type="nucleotide sequence ID" value="XM_027758677.1"/>
</dbReference>
<dbReference type="GO" id="GO:0000049">
    <property type="term" value="F:tRNA binding"/>
    <property type="evidence" value="ECO:0007669"/>
    <property type="project" value="UniProtKB-KW"/>
</dbReference>
<feature type="compositionally biased region" description="Basic and acidic residues" evidence="11">
    <location>
        <begin position="460"/>
        <end position="472"/>
    </location>
</feature>
<dbReference type="OrthoDB" id="6093671at2759"/>
<comment type="caution">
    <text evidence="13">The sequence shown here is derived from an EMBL/GenBank/DDBJ whole genome shotgun (WGS) entry which is preliminary data.</text>
</comment>
<dbReference type="PROSITE" id="PS01153">
    <property type="entry name" value="NOL1_NOP2_SUN"/>
    <property type="match status" value="1"/>
</dbReference>
<feature type="active site" description="Nucleophile" evidence="10">
    <location>
        <position position="335"/>
    </location>
</feature>
<keyword evidence="5 10" id="KW-0808">Transferase</keyword>
<keyword evidence="7" id="KW-0819">tRNA processing</keyword>
<feature type="binding site" evidence="10">
    <location>
        <position position="215"/>
    </location>
    <ligand>
        <name>S-adenosyl-L-methionine</name>
        <dbReference type="ChEBI" id="CHEBI:59789"/>
    </ligand>
</feature>
<evidence type="ECO:0000256" key="1">
    <source>
        <dbReference type="ARBA" id="ARBA00004123"/>
    </source>
</evidence>
<dbReference type="Gene3D" id="3.40.50.150">
    <property type="entry name" value="Vaccinia Virus protein VP39"/>
    <property type="match status" value="1"/>
</dbReference>
<dbReference type="GO" id="GO:0030488">
    <property type="term" value="P:tRNA methylation"/>
    <property type="evidence" value="ECO:0007669"/>
    <property type="project" value="UniProtKB-ARBA"/>
</dbReference>
<keyword evidence="3" id="KW-0820">tRNA-binding</keyword>
<dbReference type="FunCoup" id="A0A401GMX6">
    <property type="interactions" value="950"/>
</dbReference>
<feature type="binding site" evidence="10">
    <location>
        <begin position="181"/>
        <end position="187"/>
    </location>
    <ligand>
        <name>S-adenosyl-L-methionine</name>
        <dbReference type="ChEBI" id="CHEBI:59789"/>
    </ligand>
</feature>
<dbReference type="InterPro" id="IPR029063">
    <property type="entry name" value="SAM-dependent_MTases_sf"/>
</dbReference>